<sequence>MSEQSALVLTLVESLPLLPLPLLEEWLDVAARAMHEIHDARLQAPVRKRLWHVLASGEMDVERSAVGVAWWGTHGGRELVLRGQRPQPEAVMSGGLNGGAASSRL</sequence>
<protein>
    <submittedName>
        <fullName evidence="2">Uncharacterized protein</fullName>
    </submittedName>
</protein>
<reference evidence="2" key="1">
    <citation type="journal article" date="2020" name="bioRxiv">
        <title>Whole genome comparisons of ergot fungi reveals the divergence and evolution of species within the genus Claviceps are the result of varying mechanisms driving genome evolution and host range expansion.</title>
        <authorList>
            <person name="Wyka S.A."/>
            <person name="Mondo S.J."/>
            <person name="Liu M."/>
            <person name="Dettman J."/>
            <person name="Nalam V."/>
            <person name="Broders K.D."/>
        </authorList>
    </citation>
    <scope>NUCLEOTIDE SEQUENCE</scope>
    <source>
        <strain evidence="2">CCC 489</strain>
    </source>
</reference>
<proteinExistence type="predicted"/>
<keyword evidence="3" id="KW-1185">Reference proteome</keyword>
<dbReference type="AlphaFoldDB" id="A0A8K0NHQ8"/>
<gene>
    <name evidence="2" type="ORF">E4U42_002087</name>
</gene>
<comment type="caution">
    <text evidence="2">The sequence shown here is derived from an EMBL/GenBank/DDBJ whole genome shotgun (WGS) entry which is preliminary data.</text>
</comment>
<dbReference type="InterPro" id="IPR055334">
    <property type="entry name" value="PEX8-like"/>
</dbReference>
<accession>A0A8K0NHQ8</accession>
<evidence type="ECO:0000313" key="3">
    <source>
        <dbReference type="Proteomes" id="UP000811619"/>
    </source>
</evidence>
<feature type="region of interest" description="Disordered" evidence="1">
    <location>
        <begin position="83"/>
        <end position="105"/>
    </location>
</feature>
<name>A0A8K0NHQ8_9HYPO</name>
<organism evidence="2 3">
    <name type="scientific">Claviceps africana</name>
    <dbReference type="NCBI Taxonomy" id="83212"/>
    <lineage>
        <taxon>Eukaryota</taxon>
        <taxon>Fungi</taxon>
        <taxon>Dikarya</taxon>
        <taxon>Ascomycota</taxon>
        <taxon>Pezizomycotina</taxon>
        <taxon>Sordariomycetes</taxon>
        <taxon>Hypocreomycetidae</taxon>
        <taxon>Hypocreales</taxon>
        <taxon>Clavicipitaceae</taxon>
        <taxon>Claviceps</taxon>
    </lineage>
</organism>
<evidence type="ECO:0000256" key="1">
    <source>
        <dbReference type="SAM" id="MobiDB-lite"/>
    </source>
</evidence>
<dbReference type="Proteomes" id="UP000811619">
    <property type="component" value="Unassembled WGS sequence"/>
</dbReference>
<dbReference type="OrthoDB" id="2357318at2759"/>
<evidence type="ECO:0000313" key="2">
    <source>
        <dbReference type="EMBL" id="KAG5927580.1"/>
    </source>
</evidence>
<dbReference type="PANTHER" id="PTHR39214:SF1">
    <property type="entry name" value="MICROBODY (PEROXISOME) BIOGENESIS PROTEIN PEROXIN 8 (EUROFUNG)"/>
    <property type="match status" value="1"/>
</dbReference>
<dbReference type="PANTHER" id="PTHR39214">
    <property type="entry name" value="MICROBODY (PEROXISOME) BIOGENESIS PROTEIN PEROXIN 8 (EUROFUNG)"/>
    <property type="match status" value="1"/>
</dbReference>
<dbReference type="EMBL" id="SRPY01000170">
    <property type="protein sequence ID" value="KAG5927580.1"/>
    <property type="molecule type" value="Genomic_DNA"/>
</dbReference>